<dbReference type="PROSITE" id="PS51379">
    <property type="entry name" value="4FE4S_FER_2"/>
    <property type="match status" value="1"/>
</dbReference>
<dbReference type="KEGG" id="apor:DDU33_05620"/>
<dbReference type="Pfam" id="PF00037">
    <property type="entry name" value="Fer4"/>
    <property type="match status" value="1"/>
</dbReference>
<keyword evidence="3" id="KW-1185">Reference proteome</keyword>
<dbReference type="AlphaFoldDB" id="A0A2U8FJ18"/>
<sequence>MLRKTLCYFSLFTFKANIRLRPNITAHSVQKSTPANKPAPNAISAQLDIDTEKCNGCRECKIACYMSAIGLRME</sequence>
<accession>A0A2U8FJ18</accession>
<protein>
    <recommendedName>
        <fullName evidence="1">4Fe-4S ferredoxin-type domain-containing protein</fullName>
    </recommendedName>
</protein>
<dbReference type="EMBL" id="CP029206">
    <property type="protein sequence ID" value="AWI50989.1"/>
    <property type="molecule type" value="Genomic_DNA"/>
</dbReference>
<dbReference type="Proteomes" id="UP000244920">
    <property type="component" value="Chromosome"/>
</dbReference>
<organism evidence="2 3">
    <name type="scientific">Actinobacillus porcitonsillarum</name>
    <dbReference type="NCBI Taxonomy" id="189834"/>
    <lineage>
        <taxon>Bacteria</taxon>
        <taxon>Pseudomonadati</taxon>
        <taxon>Pseudomonadota</taxon>
        <taxon>Gammaproteobacteria</taxon>
        <taxon>Pasteurellales</taxon>
        <taxon>Pasteurellaceae</taxon>
        <taxon>Actinobacillus</taxon>
    </lineage>
</organism>
<gene>
    <name evidence="2" type="ORF">DDU33_05620</name>
</gene>
<name>A0A2U8FJ18_9PAST</name>
<proteinExistence type="predicted"/>
<reference evidence="3" key="1">
    <citation type="submission" date="2018-05" db="EMBL/GenBank/DDBJ databases">
        <title>Complete genome sequence of Actinobacillus porcitonsillarum reference strain 9953L55 (CCUG 46996).</title>
        <authorList>
            <person name="Dona V."/>
            <person name="Perreten V."/>
        </authorList>
    </citation>
    <scope>NUCLEOTIDE SEQUENCE [LARGE SCALE GENOMIC DNA]</scope>
    <source>
        <strain evidence="3">9953L55</strain>
    </source>
</reference>
<feature type="domain" description="4Fe-4S ferredoxin-type" evidence="1">
    <location>
        <begin position="45"/>
        <end position="74"/>
    </location>
</feature>
<evidence type="ECO:0000313" key="2">
    <source>
        <dbReference type="EMBL" id="AWI50989.1"/>
    </source>
</evidence>
<dbReference type="InterPro" id="IPR017896">
    <property type="entry name" value="4Fe4S_Fe-S-bd"/>
</dbReference>
<evidence type="ECO:0000313" key="3">
    <source>
        <dbReference type="Proteomes" id="UP000244920"/>
    </source>
</evidence>
<dbReference type="SUPFAM" id="SSF54862">
    <property type="entry name" value="4Fe-4S ferredoxins"/>
    <property type="match status" value="1"/>
</dbReference>
<evidence type="ECO:0000259" key="1">
    <source>
        <dbReference type="PROSITE" id="PS51379"/>
    </source>
</evidence>